<dbReference type="PANTHER" id="PTHR48079">
    <property type="entry name" value="PROTEIN YEEZ"/>
    <property type="match status" value="1"/>
</dbReference>
<protein>
    <submittedName>
        <fullName evidence="2">NAD(P)-dependent oxidoreductase</fullName>
    </submittedName>
</protein>
<dbReference type="GO" id="GO:0004029">
    <property type="term" value="F:aldehyde dehydrogenase (NAD+) activity"/>
    <property type="evidence" value="ECO:0007669"/>
    <property type="project" value="TreeGrafter"/>
</dbReference>
<accession>A0A6B2JLI8</accession>
<proteinExistence type="predicted"/>
<reference evidence="2 3" key="1">
    <citation type="submission" date="2020-02" db="EMBL/GenBank/DDBJ databases">
        <title>Pseudoroseicyclus tamarix, sp. nov., isolated from offshore sediment of a Tamarix chinensis forest.</title>
        <authorList>
            <person name="Gai Y."/>
        </authorList>
    </citation>
    <scope>NUCLEOTIDE SEQUENCE [LARGE SCALE GENOMIC DNA]</scope>
    <source>
        <strain evidence="2 3">CLL3-39</strain>
    </source>
</reference>
<feature type="domain" description="NAD-dependent epimerase/dehydratase" evidence="1">
    <location>
        <begin position="3"/>
        <end position="198"/>
    </location>
</feature>
<dbReference type="Gene3D" id="3.40.50.720">
    <property type="entry name" value="NAD(P)-binding Rossmann-like Domain"/>
    <property type="match status" value="1"/>
</dbReference>
<dbReference type="InterPro" id="IPR036291">
    <property type="entry name" value="NAD(P)-bd_dom_sf"/>
</dbReference>
<dbReference type="RefSeq" id="WP_163889014.1">
    <property type="nucleotide sequence ID" value="NZ_JAAFYS010000001.1"/>
</dbReference>
<keyword evidence="3" id="KW-1185">Reference proteome</keyword>
<comment type="caution">
    <text evidence="2">The sequence shown here is derived from an EMBL/GenBank/DDBJ whole genome shotgun (WGS) entry which is preliminary data.</text>
</comment>
<dbReference type="InterPro" id="IPR001509">
    <property type="entry name" value="Epimerase_deHydtase"/>
</dbReference>
<dbReference type="Proteomes" id="UP000474757">
    <property type="component" value="Unassembled WGS sequence"/>
</dbReference>
<dbReference type="EMBL" id="JAAGAB010000001">
    <property type="protein sequence ID" value="NDU99476.1"/>
    <property type="molecule type" value="Genomic_DNA"/>
</dbReference>
<organism evidence="2 3">
    <name type="scientific">Pseudoroseicyclus tamaricis</name>
    <dbReference type="NCBI Taxonomy" id="2705421"/>
    <lineage>
        <taxon>Bacteria</taxon>
        <taxon>Pseudomonadati</taxon>
        <taxon>Pseudomonadota</taxon>
        <taxon>Alphaproteobacteria</taxon>
        <taxon>Rhodobacterales</taxon>
        <taxon>Paracoccaceae</taxon>
        <taxon>Pseudoroseicyclus</taxon>
    </lineage>
</organism>
<evidence type="ECO:0000313" key="3">
    <source>
        <dbReference type="Proteomes" id="UP000474757"/>
    </source>
</evidence>
<dbReference type="GO" id="GO:0005737">
    <property type="term" value="C:cytoplasm"/>
    <property type="evidence" value="ECO:0007669"/>
    <property type="project" value="TreeGrafter"/>
</dbReference>
<dbReference type="PANTHER" id="PTHR48079:SF6">
    <property type="entry name" value="NAD(P)-BINDING DOMAIN-CONTAINING PROTEIN-RELATED"/>
    <property type="match status" value="1"/>
</dbReference>
<name>A0A6B2JLI8_9RHOB</name>
<evidence type="ECO:0000313" key="2">
    <source>
        <dbReference type="EMBL" id="NDU99476.1"/>
    </source>
</evidence>
<dbReference type="Pfam" id="PF01370">
    <property type="entry name" value="Epimerase"/>
    <property type="match status" value="1"/>
</dbReference>
<dbReference type="AlphaFoldDB" id="A0A6B2JLI8"/>
<evidence type="ECO:0000259" key="1">
    <source>
        <dbReference type="Pfam" id="PF01370"/>
    </source>
</evidence>
<dbReference type="InterPro" id="IPR051783">
    <property type="entry name" value="NAD(P)-dependent_oxidoreduct"/>
</dbReference>
<dbReference type="SUPFAM" id="SSF51735">
    <property type="entry name" value="NAD(P)-binding Rossmann-fold domains"/>
    <property type="match status" value="1"/>
</dbReference>
<gene>
    <name evidence="2" type="ORF">GZA08_00650</name>
</gene>
<sequence>MLILLTGAGGFLGRATRAAAEARGHDIRPLTRAEGDLAEGLPPGALDGVDAVIHCAAAMDSARAARDTVQATLSLLRAMEGHPARLVLAGSIGVHGGVQGGGPALVEEETPLEPDPRGRDAYSRAKIAQEGMVRAEAAASGRAATILRLGALWDETHLSNAHLGLAAGPILLRLGGRGEVPLLHVADAAEALVRAAEREAPGLRLYTAVGDDLPDRAACIRALRRATGWPRLALPLPWRLLDEAAPLLARIPRLGPRLPGLLRRATLRARFAPARYANARLKETGWRPKHGVGDR</sequence>